<keyword evidence="2" id="KW-1185">Reference proteome</keyword>
<dbReference type="EMBL" id="JAVXUP010000090">
    <property type="protein sequence ID" value="KAK3038701.1"/>
    <property type="molecule type" value="Genomic_DNA"/>
</dbReference>
<sequence>MHANRILDLEIIGFVEDIPGANRGDGGGGSARWMCCKMEAMEATGCEIYDPKPQIANNIDTTFTPSILSWKNTTARLGTIGKPKVLITLENKEDTLKISPTQPIEKTCHAMAIHTNVITYDTFPSSKTSISFL</sequence>
<comment type="caution">
    <text evidence="1">The sequence shown here is derived from an EMBL/GenBank/DDBJ whole genome shotgun (WGS) entry which is preliminary data.</text>
</comment>
<evidence type="ECO:0000313" key="1">
    <source>
        <dbReference type="EMBL" id="KAK3038701.1"/>
    </source>
</evidence>
<dbReference type="Proteomes" id="UP001188597">
    <property type="component" value="Unassembled WGS sequence"/>
</dbReference>
<protein>
    <submittedName>
        <fullName evidence="1">Uncharacterized protein</fullName>
    </submittedName>
</protein>
<organism evidence="1 2">
    <name type="scientific">Escallonia herrerae</name>
    <dbReference type="NCBI Taxonomy" id="1293975"/>
    <lineage>
        <taxon>Eukaryota</taxon>
        <taxon>Viridiplantae</taxon>
        <taxon>Streptophyta</taxon>
        <taxon>Embryophyta</taxon>
        <taxon>Tracheophyta</taxon>
        <taxon>Spermatophyta</taxon>
        <taxon>Magnoliopsida</taxon>
        <taxon>eudicotyledons</taxon>
        <taxon>Gunneridae</taxon>
        <taxon>Pentapetalae</taxon>
        <taxon>asterids</taxon>
        <taxon>campanulids</taxon>
        <taxon>Escalloniales</taxon>
        <taxon>Escalloniaceae</taxon>
        <taxon>Escallonia</taxon>
    </lineage>
</organism>
<gene>
    <name evidence="1" type="ORF">RJ639_028308</name>
</gene>
<proteinExistence type="predicted"/>
<reference evidence="1" key="1">
    <citation type="submission" date="2022-12" db="EMBL/GenBank/DDBJ databases">
        <title>Draft genome assemblies for two species of Escallonia (Escalloniales).</title>
        <authorList>
            <person name="Chanderbali A."/>
            <person name="Dervinis C."/>
            <person name="Anghel I."/>
            <person name="Soltis D."/>
            <person name="Soltis P."/>
            <person name="Zapata F."/>
        </authorList>
    </citation>
    <scope>NUCLEOTIDE SEQUENCE</scope>
    <source>
        <strain evidence="1">UCBG64.0493</strain>
        <tissue evidence="1">Leaf</tissue>
    </source>
</reference>
<evidence type="ECO:0000313" key="2">
    <source>
        <dbReference type="Proteomes" id="UP001188597"/>
    </source>
</evidence>
<name>A0AA89BP25_9ASTE</name>
<accession>A0AA89BP25</accession>
<dbReference type="AlphaFoldDB" id="A0AA89BP25"/>